<dbReference type="GO" id="GO:0006334">
    <property type="term" value="P:nucleosome assembly"/>
    <property type="evidence" value="ECO:0007669"/>
    <property type="project" value="TreeGrafter"/>
</dbReference>
<name>A0A914WB94_9BILA</name>
<feature type="compositionally biased region" description="Basic and acidic residues" evidence="3">
    <location>
        <begin position="479"/>
        <end position="491"/>
    </location>
</feature>
<evidence type="ECO:0000313" key="4">
    <source>
        <dbReference type="Proteomes" id="UP000887566"/>
    </source>
</evidence>
<dbReference type="GO" id="GO:0006360">
    <property type="term" value="P:transcription by RNA polymerase I"/>
    <property type="evidence" value="ECO:0007669"/>
    <property type="project" value="TreeGrafter"/>
</dbReference>
<evidence type="ECO:0000256" key="2">
    <source>
        <dbReference type="ARBA" id="ARBA00023054"/>
    </source>
</evidence>
<feature type="compositionally biased region" description="Basic and acidic residues" evidence="3">
    <location>
        <begin position="110"/>
        <end position="142"/>
    </location>
</feature>
<dbReference type="WBParaSite" id="PSAMB.scaffold344size55691.g5018.t1">
    <property type="protein sequence ID" value="PSAMB.scaffold344size55691.g5018.t1"/>
    <property type="gene ID" value="PSAMB.scaffold344size55691.g5018"/>
</dbReference>
<evidence type="ECO:0000256" key="1">
    <source>
        <dbReference type="ARBA" id="ARBA00006461"/>
    </source>
</evidence>
<feature type="compositionally biased region" description="Basic and acidic residues" evidence="3">
    <location>
        <begin position="331"/>
        <end position="341"/>
    </location>
</feature>
<protein>
    <submittedName>
        <fullName evidence="5">Protein SPT2 homolog</fullName>
    </submittedName>
</protein>
<feature type="region of interest" description="Disordered" evidence="3">
    <location>
        <begin position="503"/>
        <end position="524"/>
    </location>
</feature>
<feature type="compositionally biased region" description="Low complexity" evidence="3">
    <location>
        <begin position="160"/>
        <end position="180"/>
    </location>
</feature>
<dbReference type="AlphaFoldDB" id="A0A914WB94"/>
<feature type="compositionally biased region" description="Polar residues" evidence="3">
    <location>
        <begin position="37"/>
        <end position="53"/>
    </location>
</feature>
<feature type="compositionally biased region" description="Polar residues" evidence="3">
    <location>
        <begin position="241"/>
        <end position="250"/>
    </location>
</feature>
<feature type="compositionally biased region" description="Acidic residues" evidence="3">
    <location>
        <begin position="513"/>
        <end position="524"/>
    </location>
</feature>
<reference evidence="5" key="1">
    <citation type="submission" date="2022-11" db="UniProtKB">
        <authorList>
            <consortium name="WormBaseParasite"/>
        </authorList>
    </citation>
    <scope>IDENTIFICATION</scope>
</reference>
<dbReference type="Pfam" id="PF08243">
    <property type="entry name" value="SPT2"/>
    <property type="match status" value="1"/>
</dbReference>
<feature type="compositionally biased region" description="Basic and acidic residues" evidence="3">
    <location>
        <begin position="184"/>
        <end position="197"/>
    </location>
</feature>
<keyword evidence="2" id="KW-0175">Coiled coil</keyword>
<feature type="compositionally biased region" description="Low complexity" evidence="3">
    <location>
        <begin position="382"/>
        <end position="397"/>
    </location>
</feature>
<organism evidence="4 5">
    <name type="scientific">Plectus sambesii</name>
    <dbReference type="NCBI Taxonomy" id="2011161"/>
    <lineage>
        <taxon>Eukaryota</taxon>
        <taxon>Metazoa</taxon>
        <taxon>Ecdysozoa</taxon>
        <taxon>Nematoda</taxon>
        <taxon>Chromadorea</taxon>
        <taxon>Plectida</taxon>
        <taxon>Plectina</taxon>
        <taxon>Plectoidea</taxon>
        <taxon>Plectidae</taxon>
        <taxon>Plectus</taxon>
    </lineage>
</organism>
<keyword evidence="4" id="KW-1185">Reference proteome</keyword>
<dbReference type="GO" id="GO:0005730">
    <property type="term" value="C:nucleolus"/>
    <property type="evidence" value="ECO:0007669"/>
    <property type="project" value="TreeGrafter"/>
</dbReference>
<feature type="compositionally biased region" description="Low complexity" evidence="3">
    <location>
        <begin position="358"/>
        <end position="371"/>
    </location>
</feature>
<dbReference type="GO" id="GO:0042393">
    <property type="term" value="F:histone binding"/>
    <property type="evidence" value="ECO:0007669"/>
    <property type="project" value="TreeGrafter"/>
</dbReference>
<feature type="region of interest" description="Disordered" evidence="3">
    <location>
        <begin position="1"/>
        <end position="491"/>
    </location>
</feature>
<feature type="compositionally biased region" description="Low complexity" evidence="3">
    <location>
        <begin position="8"/>
        <end position="25"/>
    </location>
</feature>
<dbReference type="GO" id="GO:0003677">
    <property type="term" value="F:DNA binding"/>
    <property type="evidence" value="ECO:0007669"/>
    <property type="project" value="TreeGrafter"/>
</dbReference>
<dbReference type="PANTHER" id="PTHR22691:SF8">
    <property type="entry name" value="PROTEIN SPT2 HOMOLOG"/>
    <property type="match status" value="1"/>
</dbReference>
<dbReference type="PANTHER" id="PTHR22691">
    <property type="entry name" value="YEAST SPT2-RELATED"/>
    <property type="match status" value="1"/>
</dbReference>
<proteinExistence type="inferred from homology"/>
<sequence>MPLDSYGKKSSSASSSLSYQRQQLQNGSKNGGFDFSSLMQQASSNSVDASQKITKIDKSVSAEARARASKNAIDISAAKLRKAVLERSSHKSSAVSHSADLKHHKHHKEHSKDHPAKDSAKRENSTSGLSDKDRRDKHRDKQLNGSKNLSKEKERGGKPSGQSVGVSSSKQPSKSGLGLSVGQEQKRHLAGDLRYKGETAPTSSRDGADRKLSSKPASSSVKRPHQQMKRPAPSGMDFSKLMQQASSNLSGKPLKLTGADSGELPSNRKSMGVPAGEPRRSSTERFSSSSSSTKHSFAPRRPGDSKIYSKERVSLVPAAKDTVIRQSTGRPAEKTSSREGAGKSAGKNNVSKEEANRGRSSQPSSASTSRRLLPGDARAKTQPQPSASSSSGSAQPQHVKRYLPGDARYTGGPPRAGPEGLGKKPIPAPTPSTMHRQQLQNGARRPGEIALGKRSRSPPRPTGVSSSSATVYASKKPRRDPSPVDDNLARIRARERMRYEAERRAAAARHDDEDMLDEDEDEYDSEMDDFIDDTELDDLQRGDFEETLRMINPRYNKEKWKRREKEIDERQMIASFRDITAEEKRSARLGLLEDVKEAQKGRSVAL</sequence>
<evidence type="ECO:0000256" key="3">
    <source>
        <dbReference type="SAM" id="MobiDB-lite"/>
    </source>
</evidence>
<comment type="similarity">
    <text evidence="1">Belongs to the SPT2 family.</text>
</comment>
<accession>A0A914WB94</accession>
<evidence type="ECO:0000313" key="5">
    <source>
        <dbReference type="WBParaSite" id="PSAMB.scaffold344size55691.g5018.t1"/>
    </source>
</evidence>
<dbReference type="InterPro" id="IPR013256">
    <property type="entry name" value="Chromatin_SPT2"/>
</dbReference>
<feature type="compositionally biased region" description="Polar residues" evidence="3">
    <location>
        <begin position="431"/>
        <end position="441"/>
    </location>
</feature>
<feature type="compositionally biased region" description="Basic and acidic residues" evidence="3">
    <location>
        <begin position="503"/>
        <end position="512"/>
    </location>
</feature>
<dbReference type="Proteomes" id="UP000887566">
    <property type="component" value="Unplaced"/>
</dbReference>
<feature type="compositionally biased region" description="Basic and acidic residues" evidence="3">
    <location>
        <begin position="54"/>
        <end position="66"/>
    </location>
</feature>
<feature type="compositionally biased region" description="Basic and acidic residues" evidence="3">
    <location>
        <begin position="301"/>
        <end position="313"/>
    </location>
</feature>